<dbReference type="Proteomes" id="UP000269692">
    <property type="component" value="Unassembled WGS sequence"/>
</dbReference>
<dbReference type="GO" id="GO:0010181">
    <property type="term" value="F:FMN binding"/>
    <property type="evidence" value="ECO:0007669"/>
    <property type="project" value="InterPro"/>
</dbReference>
<keyword evidence="4" id="KW-1185">Reference proteome</keyword>
<dbReference type="InterPro" id="IPR012349">
    <property type="entry name" value="Split_barrel_FMN-bd"/>
</dbReference>
<dbReference type="PANTHER" id="PTHR30466:SF1">
    <property type="entry name" value="FMN REDUCTASE (NADH) RUTF"/>
    <property type="match status" value="1"/>
</dbReference>
<dbReference type="EMBL" id="RCTF01000007">
    <property type="protein sequence ID" value="RLP78670.1"/>
    <property type="molecule type" value="Genomic_DNA"/>
</dbReference>
<feature type="domain" description="Flavin reductase like" evidence="2">
    <location>
        <begin position="10"/>
        <end position="157"/>
    </location>
</feature>
<comment type="caution">
    <text evidence="3">The sequence shown here is derived from an EMBL/GenBank/DDBJ whole genome shotgun (WGS) entry which is preliminary data.</text>
</comment>
<dbReference type="AlphaFoldDB" id="A0A3L7AFZ2"/>
<dbReference type="InterPro" id="IPR002563">
    <property type="entry name" value="Flavin_Rdtase-like_dom"/>
</dbReference>
<dbReference type="OrthoDB" id="9792858at2"/>
<keyword evidence="1" id="KW-0560">Oxidoreductase</keyword>
<protein>
    <submittedName>
        <fullName evidence="3">Flavin reductase</fullName>
    </submittedName>
</protein>
<evidence type="ECO:0000256" key="1">
    <source>
        <dbReference type="ARBA" id="ARBA00023002"/>
    </source>
</evidence>
<dbReference type="GO" id="GO:0042602">
    <property type="term" value="F:riboflavin reductase (NADPH) activity"/>
    <property type="evidence" value="ECO:0007669"/>
    <property type="project" value="TreeGrafter"/>
</dbReference>
<dbReference type="Pfam" id="PF01613">
    <property type="entry name" value="Flavin_Reduct"/>
    <property type="match status" value="1"/>
</dbReference>
<organism evidence="3 4">
    <name type="scientific">Xanthobacter tagetidis</name>
    <dbReference type="NCBI Taxonomy" id="60216"/>
    <lineage>
        <taxon>Bacteria</taxon>
        <taxon>Pseudomonadati</taxon>
        <taxon>Pseudomonadota</taxon>
        <taxon>Alphaproteobacteria</taxon>
        <taxon>Hyphomicrobiales</taxon>
        <taxon>Xanthobacteraceae</taxon>
        <taxon>Xanthobacter</taxon>
    </lineage>
</organism>
<dbReference type="SMART" id="SM00903">
    <property type="entry name" value="Flavin_Reduct"/>
    <property type="match status" value="1"/>
</dbReference>
<gene>
    <name evidence="3" type="ORF">D9R14_10420</name>
</gene>
<sequence>MESPLFKTIMSSFPTGVSVVTALDGEGNPRGLTCSAVCSVSLEPAMLLVCIGKASGTLPVLRERGTFVVNFLAENGGDVAYACASRTADKFAGLPWRPSERAHGAPILADHAVAYAECTVHELVDAGDHLVVIAKVEDGAAFEARHPLVHARGRLAQLHKSAAQAA</sequence>
<evidence type="ECO:0000259" key="2">
    <source>
        <dbReference type="SMART" id="SM00903"/>
    </source>
</evidence>
<proteinExistence type="predicted"/>
<dbReference type="RefSeq" id="WP_121623263.1">
    <property type="nucleotide sequence ID" value="NZ_JACIIW010000005.1"/>
</dbReference>
<dbReference type="PANTHER" id="PTHR30466">
    <property type="entry name" value="FLAVIN REDUCTASE"/>
    <property type="match status" value="1"/>
</dbReference>
<accession>A0A3L7AFZ2</accession>
<evidence type="ECO:0000313" key="4">
    <source>
        <dbReference type="Proteomes" id="UP000269692"/>
    </source>
</evidence>
<dbReference type="InterPro" id="IPR050268">
    <property type="entry name" value="NADH-dep_flavin_reductase"/>
</dbReference>
<dbReference type="SUPFAM" id="SSF50475">
    <property type="entry name" value="FMN-binding split barrel"/>
    <property type="match status" value="1"/>
</dbReference>
<reference evidence="3 4" key="1">
    <citation type="submission" date="2018-10" db="EMBL/GenBank/DDBJ databases">
        <title>Xanthobacter tagetidis genome sequencing and assembly.</title>
        <authorList>
            <person name="Maclea K.S."/>
            <person name="Goen A.E."/>
            <person name="Fatima S.A."/>
        </authorList>
    </citation>
    <scope>NUCLEOTIDE SEQUENCE [LARGE SCALE GENOMIC DNA]</scope>
    <source>
        <strain evidence="3 4">ATCC 700314</strain>
    </source>
</reference>
<name>A0A3L7AFZ2_9HYPH</name>
<dbReference type="Gene3D" id="2.30.110.10">
    <property type="entry name" value="Electron Transport, Fmn-binding Protein, Chain A"/>
    <property type="match status" value="1"/>
</dbReference>
<evidence type="ECO:0000313" key="3">
    <source>
        <dbReference type="EMBL" id="RLP78670.1"/>
    </source>
</evidence>